<evidence type="ECO:0000256" key="2">
    <source>
        <dbReference type="ARBA" id="ARBA00023002"/>
    </source>
</evidence>
<dbReference type="Gene3D" id="3.30.365.10">
    <property type="entry name" value="Aldehyde oxidase/xanthine dehydrogenase, molybdopterin binding domain"/>
    <property type="match status" value="4"/>
</dbReference>
<dbReference type="InterPro" id="IPR016208">
    <property type="entry name" value="Ald_Oxase/xanthine_DH-like"/>
</dbReference>
<dbReference type="SMART" id="SM01008">
    <property type="entry name" value="Ald_Xan_dh_C"/>
    <property type="match status" value="1"/>
</dbReference>
<feature type="domain" description="Aldehyde oxidase/xanthine dehydrogenase a/b hammerhead" evidence="4">
    <location>
        <begin position="29"/>
        <end position="146"/>
    </location>
</feature>
<keyword evidence="2" id="KW-0560">Oxidoreductase</keyword>
<sequence length="786" mass="82381">MNAQSPHQPGAGRLVGRDVPRVEDSALIRGRGRYVDDIAPPGLLHAAFLRSPHAHAAIRGIEAVAARALPGVHAVLTLAELGPHLTDTRLVVALPSPAYRLELHRPVLADAEVTHVGEAVAVVIADTRAIAEDAAALVEVDYDPLPAVADCVAALEPGAPIAHSGAASNLAAELTLEYGAVDAAFATAPHRFAERLSIHRGGSHSIECRGVLARHDPLDDRLTVWSSTQTPHTARRMLCDLLGLPEEGVRVVTPDVGGGFGPKLIFYPEEVVVALAARLLARPVKWIEDRAEHFIATTQERDQLWDVELATDGEGRILAVRGQMIHDHGAYTARGVNVPQGAVSAMPLAYVVPAFRVAMKVAATNKVPVTPVRGAGQPQGVFAMERLLDRAARELNLDRAEIRRRNLVPGDRMPYATPLKTRGGMQVVLDSGDYPRCMAMALEAAGWDAFPERQRAALAQGRHTGIGVANYVEGTGRGPFEHVSVRIEPSGRIVVATGAAAMGQSTHTMLAQLVAEHLGGDMSRVHVIAGDTAAAPMGIGGSNSRQAVLAGSSAHAAALRVKDKVLHVAAGLLEADEGDLEIEGDAVRVKGVPEMKVTLAAIARAVAGAPGFAIPGGRGPGLIAAEEVVIDAMAYANGTAVAEVEVDAETGEARILALTFSHDCGNALHPRIVDGQLMGGIAHGIGNALFEHMRYDEEAQPTSTTLADYLLVTATEMPPVRILHMQSPTPLNPLGIKGVGEAGVIPVPAAIAAAIEDALSPFRAHVTRVPLSPVDIVALIDPAAAA</sequence>
<proteinExistence type="predicted"/>
<dbReference type="RefSeq" id="WP_209376529.1">
    <property type="nucleotide sequence ID" value="NZ_JAGIZA010000020.1"/>
</dbReference>
<evidence type="ECO:0000256" key="3">
    <source>
        <dbReference type="ARBA" id="ARBA00053029"/>
    </source>
</evidence>
<gene>
    <name evidence="5" type="ORF">J5Y10_23315</name>
</gene>
<dbReference type="SUPFAM" id="SSF56003">
    <property type="entry name" value="Molybdenum cofactor-binding domain"/>
    <property type="match status" value="1"/>
</dbReference>
<dbReference type="SUPFAM" id="SSF54665">
    <property type="entry name" value="CO dehydrogenase molybdoprotein N-domain-like"/>
    <property type="match status" value="1"/>
</dbReference>
<dbReference type="Proteomes" id="UP000677537">
    <property type="component" value="Unassembled WGS sequence"/>
</dbReference>
<organism evidence="5 6">
    <name type="scientific">Roseomonas indoligenes</name>
    <dbReference type="NCBI Taxonomy" id="2820811"/>
    <lineage>
        <taxon>Bacteria</taxon>
        <taxon>Pseudomonadati</taxon>
        <taxon>Pseudomonadota</taxon>
        <taxon>Alphaproteobacteria</taxon>
        <taxon>Acetobacterales</taxon>
        <taxon>Roseomonadaceae</taxon>
        <taxon>Roseomonas</taxon>
    </lineage>
</organism>
<accession>A0A940S9X0</accession>
<evidence type="ECO:0000313" key="5">
    <source>
        <dbReference type="EMBL" id="MBP0495733.1"/>
    </source>
</evidence>
<dbReference type="EMBL" id="JAGIZA010000020">
    <property type="protein sequence ID" value="MBP0495733.1"/>
    <property type="molecule type" value="Genomic_DNA"/>
</dbReference>
<dbReference type="InterPro" id="IPR037165">
    <property type="entry name" value="AldOxase/xan_DH_Mopterin-bd_sf"/>
</dbReference>
<dbReference type="InterPro" id="IPR008274">
    <property type="entry name" value="AldOxase/xan_DH_MoCoBD1"/>
</dbReference>
<dbReference type="InterPro" id="IPR046867">
    <property type="entry name" value="AldOxase/xan_DH_MoCoBD2"/>
</dbReference>
<dbReference type="GO" id="GO:0005506">
    <property type="term" value="F:iron ion binding"/>
    <property type="evidence" value="ECO:0007669"/>
    <property type="project" value="InterPro"/>
</dbReference>
<evidence type="ECO:0000259" key="4">
    <source>
        <dbReference type="SMART" id="SM01008"/>
    </source>
</evidence>
<dbReference type="AlphaFoldDB" id="A0A940S9X0"/>
<dbReference type="Pfam" id="PF01315">
    <property type="entry name" value="Ald_Xan_dh_C"/>
    <property type="match status" value="1"/>
</dbReference>
<dbReference type="InterPro" id="IPR036856">
    <property type="entry name" value="Ald_Oxase/Xan_DH_a/b_sf"/>
</dbReference>
<evidence type="ECO:0000256" key="1">
    <source>
        <dbReference type="ARBA" id="ARBA00022505"/>
    </source>
</evidence>
<protein>
    <submittedName>
        <fullName evidence="5">Xanthine dehydrogenase family protein</fullName>
    </submittedName>
</protein>
<dbReference type="FunFam" id="3.30.365.10:FF:000001">
    <property type="entry name" value="Xanthine dehydrogenase oxidase"/>
    <property type="match status" value="1"/>
</dbReference>
<dbReference type="InterPro" id="IPR000674">
    <property type="entry name" value="Ald_Oxase/Xan_DH_a/b"/>
</dbReference>
<evidence type="ECO:0000313" key="6">
    <source>
        <dbReference type="Proteomes" id="UP000677537"/>
    </source>
</evidence>
<keyword evidence="1" id="KW-0500">Molybdenum</keyword>
<dbReference type="PANTHER" id="PTHR11908">
    <property type="entry name" value="XANTHINE DEHYDROGENASE"/>
    <property type="match status" value="1"/>
</dbReference>
<keyword evidence="6" id="KW-1185">Reference proteome</keyword>
<comment type="caution">
    <text evidence="5">The sequence shown here is derived from an EMBL/GenBank/DDBJ whole genome shotgun (WGS) entry which is preliminary data.</text>
</comment>
<dbReference type="Gene3D" id="3.90.1170.50">
    <property type="entry name" value="Aldehyde oxidase/xanthine dehydrogenase, a/b hammerhead"/>
    <property type="match status" value="1"/>
</dbReference>
<dbReference type="GO" id="GO:0016491">
    <property type="term" value="F:oxidoreductase activity"/>
    <property type="evidence" value="ECO:0007669"/>
    <property type="project" value="UniProtKB-KW"/>
</dbReference>
<dbReference type="Pfam" id="PF20256">
    <property type="entry name" value="MoCoBD_2"/>
    <property type="match status" value="1"/>
</dbReference>
<dbReference type="Pfam" id="PF02738">
    <property type="entry name" value="MoCoBD_1"/>
    <property type="match status" value="1"/>
</dbReference>
<dbReference type="PANTHER" id="PTHR11908:SF132">
    <property type="entry name" value="ALDEHYDE OXIDASE 1-RELATED"/>
    <property type="match status" value="1"/>
</dbReference>
<reference evidence="5" key="1">
    <citation type="submission" date="2021-03" db="EMBL/GenBank/DDBJ databases">
        <authorList>
            <person name="So Y."/>
        </authorList>
    </citation>
    <scope>NUCLEOTIDE SEQUENCE</scope>
    <source>
        <strain evidence="5">SG15</strain>
    </source>
</reference>
<name>A0A940S9X0_9PROT</name>
<comment type="cofactor">
    <cofactor evidence="3">
        <name>Mo-molybdopterin cytosine dinucleotide</name>
        <dbReference type="ChEBI" id="CHEBI:71308"/>
    </cofactor>
</comment>